<feature type="transmembrane region" description="Helical" evidence="6">
    <location>
        <begin position="75"/>
        <end position="95"/>
    </location>
</feature>
<feature type="transmembrane region" description="Helical" evidence="6">
    <location>
        <begin position="282"/>
        <end position="305"/>
    </location>
</feature>
<dbReference type="GO" id="GO:0022857">
    <property type="term" value="F:transmembrane transporter activity"/>
    <property type="evidence" value="ECO:0007669"/>
    <property type="project" value="InterPro"/>
</dbReference>
<feature type="transmembrane region" description="Helical" evidence="6">
    <location>
        <begin position="312"/>
        <end position="331"/>
    </location>
</feature>
<dbReference type="PROSITE" id="PS50850">
    <property type="entry name" value="MFS"/>
    <property type="match status" value="1"/>
</dbReference>
<dbReference type="eggNOG" id="COG2271">
    <property type="taxonomic scope" value="Bacteria"/>
</dbReference>
<feature type="transmembrane region" description="Helical" evidence="6">
    <location>
        <begin position="197"/>
        <end position="216"/>
    </location>
</feature>
<dbReference type="GO" id="GO:0005886">
    <property type="term" value="C:plasma membrane"/>
    <property type="evidence" value="ECO:0007669"/>
    <property type="project" value="UniProtKB-SubCell"/>
</dbReference>
<dbReference type="Pfam" id="PF07690">
    <property type="entry name" value="MFS_1"/>
    <property type="match status" value="1"/>
</dbReference>
<feature type="transmembrane region" description="Helical" evidence="6">
    <location>
        <begin position="400"/>
        <end position="421"/>
    </location>
</feature>
<feature type="transmembrane region" description="Helical" evidence="6">
    <location>
        <begin position="168"/>
        <end position="191"/>
    </location>
</feature>
<geneLocation type="plasmid" evidence="9">
    <name>psj05684b</name>
</geneLocation>
<evidence type="ECO:0000313" key="9">
    <source>
        <dbReference type="Proteomes" id="UP000217211"/>
    </source>
</evidence>
<keyword evidence="4 6" id="KW-1133">Transmembrane helix</keyword>
<feature type="transmembrane region" description="Helical" evidence="6">
    <location>
        <begin position="337"/>
        <end position="359"/>
    </location>
</feature>
<dbReference type="PANTHER" id="PTHR43124:SF3">
    <property type="entry name" value="CHLORAMPHENICOL EFFLUX PUMP RV0191"/>
    <property type="match status" value="1"/>
</dbReference>
<name>A0A249PLQ3_9HYPH</name>
<evidence type="ECO:0000256" key="1">
    <source>
        <dbReference type="ARBA" id="ARBA00004651"/>
    </source>
</evidence>
<dbReference type="InterPro" id="IPR050189">
    <property type="entry name" value="MFS_Efflux_Transporters"/>
</dbReference>
<accession>A0A249PLQ3</accession>
<evidence type="ECO:0000313" key="8">
    <source>
        <dbReference type="EMBL" id="ASY66682.1"/>
    </source>
</evidence>
<keyword evidence="3 6" id="KW-0812">Transmembrane</keyword>
<keyword evidence="9" id="KW-1185">Reference proteome</keyword>
<feature type="transmembrane region" description="Helical" evidence="6">
    <location>
        <begin position="130"/>
        <end position="147"/>
    </location>
</feature>
<comment type="subcellular location">
    <subcellularLocation>
        <location evidence="1">Cell membrane</location>
        <topology evidence="1">Multi-pass membrane protein</topology>
    </subcellularLocation>
</comment>
<feature type="transmembrane region" description="Helical" evidence="6">
    <location>
        <begin position="371"/>
        <end position="394"/>
    </location>
</feature>
<dbReference type="Gene3D" id="1.20.1250.20">
    <property type="entry name" value="MFS general substrate transporter like domains"/>
    <property type="match status" value="2"/>
</dbReference>
<dbReference type="AlphaFoldDB" id="A0A249PLQ3"/>
<reference evidence="8 9" key="1">
    <citation type="submission" date="2017-08" db="EMBL/GenBank/DDBJ databases">
        <title>Multipartite genome sequences of Sinorhizobium species nodulating soybeans.</title>
        <authorList>
            <person name="Tian C.F."/>
        </authorList>
    </citation>
    <scope>NUCLEOTIDE SEQUENCE [LARGE SCALE GENOMIC DNA]</scope>
    <source>
        <strain evidence="8 9">CCBAU 05684</strain>
        <plasmid evidence="9">psj05684b</plasmid>
    </source>
</reference>
<dbReference type="STRING" id="716928.GCA_000261485_03729"/>
<proteinExistence type="predicted"/>
<keyword evidence="2" id="KW-1003">Cell membrane</keyword>
<evidence type="ECO:0000256" key="5">
    <source>
        <dbReference type="ARBA" id="ARBA00023136"/>
    </source>
</evidence>
<feature type="transmembrane region" description="Helical" evidence="6">
    <location>
        <begin position="107"/>
        <end position="124"/>
    </location>
</feature>
<keyword evidence="8" id="KW-0614">Plasmid</keyword>
<gene>
    <name evidence="8" type="ORF">SJ05684_b57000</name>
</gene>
<dbReference type="KEGG" id="esj:SJ05684_b57000"/>
<evidence type="ECO:0000256" key="6">
    <source>
        <dbReference type="SAM" id="Phobius"/>
    </source>
</evidence>
<feature type="transmembrane region" description="Helical" evidence="6">
    <location>
        <begin position="248"/>
        <end position="270"/>
    </location>
</feature>
<evidence type="ECO:0000256" key="2">
    <source>
        <dbReference type="ARBA" id="ARBA00022475"/>
    </source>
</evidence>
<dbReference type="EMBL" id="CP023068">
    <property type="protein sequence ID" value="ASY66682.1"/>
    <property type="molecule type" value="Genomic_DNA"/>
</dbReference>
<sequence>MVLQHPRRRACGARLCERPHSQNGTPGMPYTTFLVKNCRWLAGGFLLCFFSSFGQTFFISLSAGDIRREYDLSHGAFGSLYMGATLLSALTLPQLGRIVDHVRSRDVLLLTLPLLAIATISMGYAYDGYWLFATIYLLRLFGQGMMTHNAMTAMARWFSAQRGRAISLASLGNQAGEALFPLAFVALAPLVGWRNTWLFSSLAILFVGLPAIYLLLRVERTPSADDGPERRFAVRDWSRSEVLRDTTFWLALSGVLAPGFIATTIFFHQVYLVELRQWSIEIFASAFIVSSSMTVVSSLATGYLVDRYSAVAILPFYLLPLAAACFVLAFVDAQWSAFVFMALLGASLGSSTTLFGALWPEIYGVKYLGSIRAIIVALMVFGTAMGPGITGFLIDAGVPYSWQIAAMGAYCLLGVMLMTTVRTEVRARNALTWPETA</sequence>
<evidence type="ECO:0000256" key="4">
    <source>
        <dbReference type="ARBA" id="ARBA00022989"/>
    </source>
</evidence>
<feature type="domain" description="Major facilitator superfamily (MFS) profile" evidence="7">
    <location>
        <begin position="40"/>
        <end position="426"/>
    </location>
</feature>
<dbReference type="SUPFAM" id="SSF103473">
    <property type="entry name" value="MFS general substrate transporter"/>
    <property type="match status" value="1"/>
</dbReference>
<dbReference type="PANTHER" id="PTHR43124">
    <property type="entry name" value="PURINE EFFLUX PUMP PBUE"/>
    <property type="match status" value="1"/>
</dbReference>
<protein>
    <submittedName>
        <fullName evidence="8">Permeases of the major facilitator superfamily</fullName>
    </submittedName>
</protein>
<dbReference type="Proteomes" id="UP000217211">
    <property type="component" value="Plasmid pSJ05684b"/>
</dbReference>
<feature type="transmembrane region" description="Helical" evidence="6">
    <location>
        <begin position="40"/>
        <end position="63"/>
    </location>
</feature>
<keyword evidence="5 6" id="KW-0472">Membrane</keyword>
<organism evidence="8 9">
    <name type="scientific">Sinorhizobium sojae CCBAU 05684</name>
    <dbReference type="NCBI Taxonomy" id="716928"/>
    <lineage>
        <taxon>Bacteria</taxon>
        <taxon>Pseudomonadati</taxon>
        <taxon>Pseudomonadota</taxon>
        <taxon>Alphaproteobacteria</taxon>
        <taxon>Hyphomicrobiales</taxon>
        <taxon>Rhizobiaceae</taxon>
        <taxon>Sinorhizobium/Ensifer group</taxon>
        <taxon>Sinorhizobium</taxon>
    </lineage>
</organism>
<evidence type="ECO:0000259" key="7">
    <source>
        <dbReference type="PROSITE" id="PS50850"/>
    </source>
</evidence>
<dbReference type="InterPro" id="IPR011701">
    <property type="entry name" value="MFS"/>
</dbReference>
<dbReference type="InterPro" id="IPR036259">
    <property type="entry name" value="MFS_trans_sf"/>
</dbReference>
<dbReference type="InterPro" id="IPR020846">
    <property type="entry name" value="MFS_dom"/>
</dbReference>
<evidence type="ECO:0000256" key="3">
    <source>
        <dbReference type="ARBA" id="ARBA00022692"/>
    </source>
</evidence>